<evidence type="ECO:0000259" key="11">
    <source>
        <dbReference type="PROSITE" id="PS50850"/>
    </source>
</evidence>
<evidence type="ECO:0000256" key="7">
    <source>
        <dbReference type="ARBA" id="ARBA00022989"/>
    </source>
</evidence>
<dbReference type="PANTHER" id="PTHR48023:SF4">
    <property type="entry name" value="D-XYLOSE-PROTON SYMPORTER-LIKE 2"/>
    <property type="match status" value="1"/>
</dbReference>
<evidence type="ECO:0000256" key="3">
    <source>
        <dbReference type="ARBA" id="ARBA00022448"/>
    </source>
</evidence>
<keyword evidence="3 9" id="KW-0813">Transport</keyword>
<dbReference type="PRINTS" id="PR00171">
    <property type="entry name" value="SUGRTRNSPORT"/>
</dbReference>
<dbReference type="EMBL" id="JAKRYL010000020">
    <property type="protein sequence ID" value="MCL7748865.1"/>
    <property type="molecule type" value="Genomic_DNA"/>
</dbReference>
<feature type="transmembrane region" description="Helical" evidence="10">
    <location>
        <begin position="46"/>
        <end position="71"/>
    </location>
</feature>
<evidence type="ECO:0000313" key="12">
    <source>
        <dbReference type="EMBL" id="MCL7748865.1"/>
    </source>
</evidence>
<feature type="transmembrane region" description="Helical" evidence="10">
    <location>
        <begin position="394"/>
        <end position="413"/>
    </location>
</feature>
<feature type="transmembrane region" description="Helical" evidence="10">
    <location>
        <begin position="330"/>
        <end position="351"/>
    </location>
</feature>
<comment type="subcellular location">
    <subcellularLocation>
        <location evidence="1">Cell membrane</location>
        <topology evidence="1">Multi-pass membrane protein</topology>
    </subcellularLocation>
</comment>
<dbReference type="InterPro" id="IPR005828">
    <property type="entry name" value="MFS_sugar_transport-like"/>
</dbReference>
<dbReference type="RefSeq" id="WP_250097774.1">
    <property type="nucleotide sequence ID" value="NZ_JAKRYL010000020.1"/>
</dbReference>
<proteinExistence type="inferred from homology"/>
<dbReference type="PANTHER" id="PTHR48023">
    <property type="entry name" value="D-XYLOSE-PROTON SYMPORTER-LIKE 2"/>
    <property type="match status" value="1"/>
</dbReference>
<feature type="transmembrane region" description="Helical" evidence="10">
    <location>
        <begin position="425"/>
        <end position="443"/>
    </location>
</feature>
<keyword evidence="7 10" id="KW-1133">Transmembrane helix</keyword>
<evidence type="ECO:0000256" key="4">
    <source>
        <dbReference type="ARBA" id="ARBA00022475"/>
    </source>
</evidence>
<dbReference type="InterPro" id="IPR020846">
    <property type="entry name" value="MFS_dom"/>
</dbReference>
<sequence>MKKKNSTLYIVLITLVATLGGLLFGYDTAVISGAEGSLQTYFAESLGLSSLVHGITVSSALIGCIIGGLISGYFATRFGRKKTLILAAFLFLVSALGSAFPEFLFFTKGEPSIALLITFNIYRIIGGIGVGLASAVSPMYIGEIAPARIRGTLVSLNQFAIIFGMLVVYFVNWGIGQGQSMEWINDVGWRYMFLSETIPALLFLLLLFTVPETPRYLVSKNQDEKAMAVLSKIHDQTMAKATMFEIKKSFDVNKAKLFSYGKTIIVIGILLSVFQQFVGINVALYYAPRIFESMGAARDASMFQTIVMGLVNVLFTLIAIFTVDKFGRKPLLIIGSIGMTIGMFGVAGMAFSNTIGIGTLIFIIIYTASFMMSWGPVVWVLISEIFPNKIRGQAVAIAVAAQWAANYFISSTYPAMMEFSGGLTYSFYGIMSLLSAIFIWKFVPETKGRSLEELETILVNKKSA</sequence>
<keyword evidence="13" id="KW-1185">Reference proteome</keyword>
<dbReference type="InterPro" id="IPR036259">
    <property type="entry name" value="MFS_trans_sf"/>
</dbReference>
<dbReference type="NCBIfam" id="NF007484">
    <property type="entry name" value="PRK10077.1"/>
    <property type="match status" value="1"/>
</dbReference>
<dbReference type="FunFam" id="1.20.1250.20:FF:000122">
    <property type="entry name" value="D-xylose transporter XylE"/>
    <property type="match status" value="1"/>
</dbReference>
<keyword evidence="4" id="KW-1003">Cell membrane</keyword>
<accession>A0A9X2CVG0</accession>
<reference evidence="12" key="1">
    <citation type="submission" date="2022-02" db="EMBL/GenBank/DDBJ databases">
        <title>Halalkalibacter sp. nov. isolated from Lonar Lake, India.</title>
        <authorList>
            <person name="Joshi A."/>
            <person name="Thite S."/>
            <person name="Lodha T."/>
        </authorList>
    </citation>
    <scope>NUCLEOTIDE SEQUENCE</scope>
    <source>
        <strain evidence="12">MEB205</strain>
    </source>
</reference>
<evidence type="ECO:0000313" key="13">
    <source>
        <dbReference type="Proteomes" id="UP001139150"/>
    </source>
</evidence>
<comment type="similarity">
    <text evidence="2 9">Belongs to the major facilitator superfamily. Sugar transporter (TC 2.A.1.1) family.</text>
</comment>
<dbReference type="Gene3D" id="1.20.1250.20">
    <property type="entry name" value="MFS general substrate transporter like domains"/>
    <property type="match status" value="2"/>
</dbReference>
<gene>
    <name evidence="12" type="primary">xylE</name>
    <name evidence="12" type="ORF">MF646_17240</name>
</gene>
<evidence type="ECO:0000256" key="1">
    <source>
        <dbReference type="ARBA" id="ARBA00004651"/>
    </source>
</evidence>
<dbReference type="GO" id="GO:0005886">
    <property type="term" value="C:plasma membrane"/>
    <property type="evidence" value="ECO:0007669"/>
    <property type="project" value="UniProtKB-SubCell"/>
</dbReference>
<evidence type="ECO:0000256" key="8">
    <source>
        <dbReference type="ARBA" id="ARBA00023136"/>
    </source>
</evidence>
<evidence type="ECO:0000256" key="2">
    <source>
        <dbReference type="ARBA" id="ARBA00010992"/>
    </source>
</evidence>
<name>A0A9X2CVG0_9BACI</name>
<keyword evidence="5" id="KW-0762">Sugar transport</keyword>
<comment type="caution">
    <text evidence="12">The sequence shown here is derived from an EMBL/GenBank/DDBJ whole genome shotgun (WGS) entry which is preliminary data.</text>
</comment>
<dbReference type="InterPro" id="IPR047984">
    <property type="entry name" value="XylE-like"/>
</dbReference>
<evidence type="ECO:0000256" key="6">
    <source>
        <dbReference type="ARBA" id="ARBA00022692"/>
    </source>
</evidence>
<dbReference type="InterPro" id="IPR003663">
    <property type="entry name" value="Sugar/inositol_transpt"/>
</dbReference>
<dbReference type="Pfam" id="PF00083">
    <property type="entry name" value="Sugar_tr"/>
    <property type="match status" value="1"/>
</dbReference>
<dbReference type="PROSITE" id="PS00217">
    <property type="entry name" value="SUGAR_TRANSPORT_2"/>
    <property type="match status" value="1"/>
</dbReference>
<evidence type="ECO:0000256" key="5">
    <source>
        <dbReference type="ARBA" id="ARBA00022597"/>
    </source>
</evidence>
<evidence type="ECO:0000256" key="9">
    <source>
        <dbReference type="RuleBase" id="RU003346"/>
    </source>
</evidence>
<dbReference type="GO" id="GO:0022857">
    <property type="term" value="F:transmembrane transporter activity"/>
    <property type="evidence" value="ECO:0007669"/>
    <property type="project" value="InterPro"/>
</dbReference>
<protein>
    <submittedName>
        <fullName evidence="12">D-xylose transporter XylE</fullName>
    </submittedName>
</protein>
<dbReference type="PROSITE" id="PS00216">
    <property type="entry name" value="SUGAR_TRANSPORT_1"/>
    <property type="match status" value="1"/>
</dbReference>
<keyword evidence="6 10" id="KW-0812">Transmembrane</keyword>
<evidence type="ECO:0000256" key="10">
    <source>
        <dbReference type="SAM" id="Phobius"/>
    </source>
</evidence>
<feature type="transmembrane region" description="Helical" evidence="10">
    <location>
        <begin position="7"/>
        <end position="26"/>
    </location>
</feature>
<feature type="domain" description="Major facilitator superfamily (MFS) profile" evidence="11">
    <location>
        <begin position="13"/>
        <end position="447"/>
    </location>
</feature>
<feature type="transmembrane region" description="Helical" evidence="10">
    <location>
        <begin position="153"/>
        <end position="171"/>
    </location>
</feature>
<dbReference type="SUPFAM" id="SSF103473">
    <property type="entry name" value="MFS general substrate transporter"/>
    <property type="match status" value="1"/>
</dbReference>
<dbReference type="NCBIfam" id="TIGR00879">
    <property type="entry name" value="SP"/>
    <property type="match status" value="1"/>
</dbReference>
<dbReference type="PROSITE" id="PS50850">
    <property type="entry name" value="MFS"/>
    <property type="match status" value="1"/>
</dbReference>
<feature type="transmembrane region" description="Helical" evidence="10">
    <location>
        <begin position="302"/>
        <end position="323"/>
    </location>
</feature>
<dbReference type="InterPro" id="IPR050820">
    <property type="entry name" value="MFS_Sugar_Transporter"/>
</dbReference>
<organism evidence="12 13">
    <name type="scientific">Halalkalibacter alkaliphilus</name>
    <dbReference type="NCBI Taxonomy" id="2917993"/>
    <lineage>
        <taxon>Bacteria</taxon>
        <taxon>Bacillati</taxon>
        <taxon>Bacillota</taxon>
        <taxon>Bacilli</taxon>
        <taxon>Bacillales</taxon>
        <taxon>Bacillaceae</taxon>
        <taxon>Halalkalibacter</taxon>
    </lineage>
</organism>
<feature type="transmembrane region" description="Helical" evidence="10">
    <location>
        <begin position="121"/>
        <end position="141"/>
    </location>
</feature>
<dbReference type="CDD" id="cd17359">
    <property type="entry name" value="MFS_XylE_like"/>
    <property type="match status" value="1"/>
</dbReference>
<keyword evidence="8 10" id="KW-0472">Membrane</keyword>
<feature type="transmembrane region" description="Helical" evidence="10">
    <location>
        <begin position="191"/>
        <end position="210"/>
    </location>
</feature>
<feature type="transmembrane region" description="Helical" evidence="10">
    <location>
        <begin position="357"/>
        <end position="382"/>
    </location>
</feature>
<dbReference type="AlphaFoldDB" id="A0A9X2CVG0"/>
<dbReference type="InterPro" id="IPR005829">
    <property type="entry name" value="Sugar_transporter_CS"/>
</dbReference>
<feature type="transmembrane region" description="Helical" evidence="10">
    <location>
        <begin position="83"/>
        <end position="101"/>
    </location>
</feature>
<dbReference type="Proteomes" id="UP001139150">
    <property type="component" value="Unassembled WGS sequence"/>
</dbReference>
<feature type="transmembrane region" description="Helical" evidence="10">
    <location>
        <begin position="264"/>
        <end position="287"/>
    </location>
</feature>